<feature type="transmembrane region" description="Helical" evidence="3">
    <location>
        <begin position="20"/>
        <end position="44"/>
    </location>
</feature>
<dbReference type="InterPro" id="IPR050330">
    <property type="entry name" value="Bact_OuterMem_StrucFunc"/>
</dbReference>
<dbReference type="Gene3D" id="3.30.1330.60">
    <property type="entry name" value="OmpA-like domain"/>
    <property type="match status" value="1"/>
</dbReference>
<dbReference type="STRING" id="364200.SAMN04488515_0267"/>
<dbReference type="Pfam" id="PF00691">
    <property type="entry name" value="OmpA"/>
    <property type="match status" value="1"/>
</dbReference>
<dbReference type="GO" id="GO:0016020">
    <property type="term" value="C:membrane"/>
    <property type="evidence" value="ECO:0007669"/>
    <property type="project" value="UniProtKB-UniRule"/>
</dbReference>
<dbReference type="PANTHER" id="PTHR30329:SF21">
    <property type="entry name" value="LIPOPROTEIN YIAD-RELATED"/>
    <property type="match status" value="1"/>
</dbReference>
<name>A0A1I0MVD3_9RHOB</name>
<evidence type="ECO:0000313" key="5">
    <source>
        <dbReference type="EMBL" id="SEV92743.1"/>
    </source>
</evidence>
<keyword evidence="2" id="KW-0175">Coiled coil</keyword>
<accession>A0A1I0MVD3</accession>
<dbReference type="OrthoDB" id="9815217at2"/>
<organism evidence="5 6">
    <name type="scientific">Cognatiyoonia koreensis</name>
    <dbReference type="NCBI Taxonomy" id="364200"/>
    <lineage>
        <taxon>Bacteria</taxon>
        <taxon>Pseudomonadati</taxon>
        <taxon>Pseudomonadota</taxon>
        <taxon>Alphaproteobacteria</taxon>
        <taxon>Rhodobacterales</taxon>
        <taxon>Paracoccaceae</taxon>
        <taxon>Cognatiyoonia</taxon>
    </lineage>
</organism>
<dbReference type="SUPFAM" id="SSF103088">
    <property type="entry name" value="OmpA-like"/>
    <property type="match status" value="1"/>
</dbReference>
<reference evidence="5 6" key="1">
    <citation type="submission" date="2016-10" db="EMBL/GenBank/DDBJ databases">
        <authorList>
            <person name="de Groot N.N."/>
        </authorList>
    </citation>
    <scope>NUCLEOTIDE SEQUENCE [LARGE SCALE GENOMIC DNA]</scope>
    <source>
        <strain evidence="5 6">DSM 17925</strain>
    </source>
</reference>
<feature type="coiled-coil region" evidence="2">
    <location>
        <begin position="97"/>
        <end position="306"/>
    </location>
</feature>
<dbReference type="NCBIfam" id="NF006542">
    <property type="entry name" value="PRK09039.1-1"/>
    <property type="match status" value="1"/>
</dbReference>
<dbReference type="EMBL" id="FOIZ01000001">
    <property type="protein sequence ID" value="SEV92743.1"/>
    <property type="molecule type" value="Genomic_DNA"/>
</dbReference>
<dbReference type="PROSITE" id="PS51123">
    <property type="entry name" value="OMPA_2"/>
    <property type="match status" value="1"/>
</dbReference>
<keyword evidence="1 3" id="KW-0472">Membrane</keyword>
<evidence type="ECO:0000313" key="6">
    <source>
        <dbReference type="Proteomes" id="UP000199167"/>
    </source>
</evidence>
<dbReference type="InterPro" id="IPR006665">
    <property type="entry name" value="OmpA-like"/>
</dbReference>
<keyword evidence="3" id="KW-1133">Transmembrane helix</keyword>
<evidence type="ECO:0000256" key="3">
    <source>
        <dbReference type="SAM" id="Phobius"/>
    </source>
</evidence>
<gene>
    <name evidence="5" type="ORF">SAMN04488515_0267</name>
</gene>
<keyword evidence="6" id="KW-1185">Reference proteome</keyword>
<dbReference type="RefSeq" id="WP_089989331.1">
    <property type="nucleotide sequence ID" value="NZ_FOIZ01000001.1"/>
</dbReference>
<dbReference type="Proteomes" id="UP000199167">
    <property type="component" value="Unassembled WGS sequence"/>
</dbReference>
<evidence type="ECO:0000256" key="2">
    <source>
        <dbReference type="SAM" id="Coils"/>
    </source>
</evidence>
<feature type="coiled-coil region" evidence="2">
    <location>
        <begin position="362"/>
        <end position="463"/>
    </location>
</feature>
<feature type="domain" description="OmpA-like" evidence="4">
    <location>
        <begin position="481"/>
        <end position="609"/>
    </location>
</feature>
<sequence length="609" mass="65581">MALARRSSQRFNTAIWPGFVDAMTGLLLVLMFVLTIFMVIQFVLRETITGQESELDALSSEIAILSSTLGLAEAENAQLNAGLDAAAAEAAAQAALIATLTEERDETAAALRAAENAITGFEARVAGLLAERDTANATVATLEEERATLLSEQEQLNLALATARDEIDAGEEAARLAAARREALEALVADLESERDAQSETLSEIEAAQLADAAAAEAIRERLANADAELTAMTLALEEKRREAEETLTLLAAAEAVKDNLDLTIATALSAQAAAEAALANAQSESATLEEQLNAALLAQQNLQAQISGENDPDALREALAAALAAKLAQEAENERLATQLESQQSAADRQAILLAVANSALQQEEALSAESQREVAVLNAQVAELRQQISNLQSLLNLATENDVDARIQIQELGTQLNTALARVAAEERRRAALEEAERTRLEEEAARLAAEAQNLERFRSDFFGQLRDVLEGQDGVRIEGDRFVFSSEVLFQPGQAELSAQGRAEITKIAAILQDIADEIPQGIDWIIRVDGHTDDLPLSGTGRFRDNWELSQGRALSVVRYMEQSLGIPPNRLAANGFGEFQPLNPADTPEARAQNRRIELKLTER</sequence>
<dbReference type="AlphaFoldDB" id="A0A1I0MVD3"/>
<protein>
    <submittedName>
        <fullName evidence="5">Chemotaxis protein MotB</fullName>
    </submittedName>
</protein>
<keyword evidence="3" id="KW-0812">Transmembrane</keyword>
<dbReference type="PANTHER" id="PTHR30329">
    <property type="entry name" value="STATOR ELEMENT OF FLAGELLAR MOTOR COMPLEX"/>
    <property type="match status" value="1"/>
</dbReference>
<dbReference type="InterPro" id="IPR036737">
    <property type="entry name" value="OmpA-like_sf"/>
</dbReference>
<proteinExistence type="predicted"/>
<evidence type="ECO:0000259" key="4">
    <source>
        <dbReference type="PROSITE" id="PS51123"/>
    </source>
</evidence>
<dbReference type="CDD" id="cd07185">
    <property type="entry name" value="OmpA_C-like"/>
    <property type="match status" value="1"/>
</dbReference>
<evidence type="ECO:0000256" key="1">
    <source>
        <dbReference type="PROSITE-ProRule" id="PRU00473"/>
    </source>
</evidence>